<sequence>MRRVPGRFEIVARRRPVRLVAPGFVQVHAEGPGTWAVPQPAPYVAATAVGAGEVVLGAGDAELAVELAGDVISLRVTTAGRTTRHRSRRFGRLPHAPEELGITVTGTWLTAFAREAGRWVASARYDLRERLDVRDEAFCADLHVSTTGGGAVEAGAFGQLGLRDVRLVTEVDGTPVRDGPRLLLTATHAGPGFFDTAHTGVWSLDPDEWRLEHRADLFFRRPEKPGVYGDNATHLVRDGASDGAGWLVATSTWGDFSRADKDAAVTTTIARSDADLTRGRHVLDTRALRLPTTGLRSVGTWDPHLVRSGDSWLVAFVTASRFFRFHPALAAGPDLDSLELVAADPSRTATEGPTLAKLDGEWRLLASDGRDGPRERRMTFPVFDLALEQVGTLDAPYPTNLPWPTIVETDSGWALVTFDGTRAGGDLVGYGTHGDVVVATASR</sequence>
<evidence type="ECO:0000313" key="2">
    <source>
        <dbReference type="Proteomes" id="UP000640489"/>
    </source>
</evidence>
<proteinExistence type="predicted"/>
<protein>
    <submittedName>
        <fullName evidence="1">Uncharacterized protein</fullName>
    </submittedName>
</protein>
<dbReference type="AlphaFoldDB" id="A0A930YCF2"/>
<organism evidence="1 2">
    <name type="scientific">Nocardioides islandensis</name>
    <dbReference type="NCBI Taxonomy" id="433663"/>
    <lineage>
        <taxon>Bacteria</taxon>
        <taxon>Bacillati</taxon>
        <taxon>Actinomycetota</taxon>
        <taxon>Actinomycetes</taxon>
        <taxon>Propionibacteriales</taxon>
        <taxon>Nocardioidaceae</taxon>
        <taxon>Nocardioides</taxon>
    </lineage>
</organism>
<keyword evidence="2" id="KW-1185">Reference proteome</keyword>
<reference evidence="1" key="1">
    <citation type="submission" date="2020-11" db="EMBL/GenBank/DDBJ databases">
        <title>Nocardioides sp. nov., isolated from Soil of Cynanchum wilfordii Hemsley rhizosphere.</title>
        <authorList>
            <person name="Lee J.-S."/>
            <person name="Suh M.K."/>
            <person name="Kim J.-S."/>
        </authorList>
    </citation>
    <scope>NUCLEOTIDE SEQUENCE</scope>
    <source>
        <strain evidence="1">KCTC 19275</strain>
    </source>
</reference>
<accession>A0A930YCF2</accession>
<evidence type="ECO:0000313" key="1">
    <source>
        <dbReference type="EMBL" id="MBF4761638.1"/>
    </source>
</evidence>
<comment type="caution">
    <text evidence="1">The sequence shown here is derived from an EMBL/GenBank/DDBJ whole genome shotgun (WGS) entry which is preliminary data.</text>
</comment>
<dbReference type="EMBL" id="JADKPN010000001">
    <property type="protein sequence ID" value="MBF4761638.1"/>
    <property type="molecule type" value="Genomic_DNA"/>
</dbReference>
<gene>
    <name evidence="1" type="ORF">ISU07_00740</name>
</gene>
<dbReference type="Proteomes" id="UP000640489">
    <property type="component" value="Unassembled WGS sequence"/>
</dbReference>
<name>A0A930YCF2_9ACTN</name>